<keyword evidence="5 7" id="KW-0067">ATP-binding</keyword>
<reference evidence="10" key="1">
    <citation type="submission" date="2014-05" db="EMBL/GenBank/DDBJ databases">
        <title>The transcriptome of the halophilic microalga Tetraselmis sp. GSL018 isolated from the Great Salt Lake, Utah.</title>
        <authorList>
            <person name="Jinkerson R.E."/>
            <person name="D'Adamo S."/>
            <person name="Posewitz M.C."/>
        </authorList>
    </citation>
    <scope>NUCLEOTIDE SEQUENCE</scope>
    <source>
        <strain evidence="10">GSL018</strain>
    </source>
</reference>
<dbReference type="PROSITE" id="PS00108">
    <property type="entry name" value="PROTEIN_KINASE_ST"/>
    <property type="match status" value="1"/>
</dbReference>
<dbReference type="InterPro" id="IPR000719">
    <property type="entry name" value="Prot_kinase_dom"/>
</dbReference>
<evidence type="ECO:0000256" key="6">
    <source>
        <dbReference type="PIRSR" id="PIRSR630616-1"/>
    </source>
</evidence>
<accession>A0A061R4P2</accession>
<dbReference type="EMBL" id="GBEZ01021109">
    <property type="protein sequence ID" value="JAC65615.1"/>
    <property type="molecule type" value="Transcribed_RNA"/>
</dbReference>
<evidence type="ECO:0000256" key="5">
    <source>
        <dbReference type="ARBA" id="ARBA00022840"/>
    </source>
</evidence>
<dbReference type="InterPro" id="IPR030616">
    <property type="entry name" value="Aur-like"/>
</dbReference>
<organism evidence="10">
    <name type="scientific">Tetraselmis sp. GSL018</name>
    <dbReference type="NCBI Taxonomy" id="582737"/>
    <lineage>
        <taxon>Eukaryota</taxon>
        <taxon>Viridiplantae</taxon>
        <taxon>Chlorophyta</taxon>
        <taxon>core chlorophytes</taxon>
        <taxon>Chlorodendrophyceae</taxon>
        <taxon>Chlorodendrales</taxon>
        <taxon>Chlorodendraceae</taxon>
        <taxon>Tetraselmis</taxon>
    </lineage>
</organism>
<dbReference type="Gene3D" id="3.30.200.20">
    <property type="entry name" value="Phosphorylase Kinase, domain 1"/>
    <property type="match status" value="1"/>
</dbReference>
<dbReference type="GO" id="GO:0004674">
    <property type="term" value="F:protein serine/threonine kinase activity"/>
    <property type="evidence" value="ECO:0007669"/>
    <property type="project" value="UniProtKB-KW"/>
</dbReference>
<dbReference type="InterPro" id="IPR008271">
    <property type="entry name" value="Ser/Thr_kinase_AS"/>
</dbReference>
<keyword evidence="3 7" id="KW-0547">Nucleotide-binding</keyword>
<sequence length="346" mass="38866">MAGNQELTSVSNTRVIFLSKAHCRQRLSRSPHWSATDFEVLSVLVSCSQRSVYLTRCRYTGRLFCLKVYNKRELSNTSQGVKNSLEQVYREIHNHGKVTGHAGVVPLFCAFENNLAVVLVIEWQSESITLSTLFSGGKLSPTVAQQVTAGLLTSVAELHNSNVLHGDLKPENVLYNPKRNEIKLFDFGLSFDLSVERPTTPSGTLCYCAPEVVRSLLPSNNETEPGERQAKCEYGLKSDIWSCGVIIYQLLKGKLPFRGNERIACVRNILSSELPDMTGISEMQVRFLKRALEMEPVLRASALDLLCEQWLAPGGLLRIKQRLQWTMRRNRISFPRLPNICIGAHT</sequence>
<feature type="cross-link" description="Glycyl lysine isopeptide (Lys-Gly) (interchain with G-Cter in SUMO2)" evidence="8">
    <location>
        <position position="169"/>
    </location>
</feature>
<proteinExistence type="predicted"/>
<keyword evidence="1" id="KW-0723">Serine/threonine-protein kinase</keyword>
<protein>
    <submittedName>
        <fullName evidence="10">Serine threonine protein kinase</fullName>
    </submittedName>
</protein>
<keyword evidence="4 10" id="KW-0418">Kinase</keyword>
<evidence type="ECO:0000256" key="4">
    <source>
        <dbReference type="ARBA" id="ARBA00022777"/>
    </source>
</evidence>
<dbReference type="GO" id="GO:0005524">
    <property type="term" value="F:ATP binding"/>
    <property type="evidence" value="ECO:0007669"/>
    <property type="project" value="UniProtKB-KW"/>
</dbReference>
<evidence type="ECO:0000256" key="3">
    <source>
        <dbReference type="ARBA" id="ARBA00022741"/>
    </source>
</evidence>
<dbReference type="InterPro" id="IPR011009">
    <property type="entry name" value="Kinase-like_dom_sf"/>
</dbReference>
<evidence type="ECO:0000256" key="7">
    <source>
        <dbReference type="PIRSR" id="PIRSR630616-2"/>
    </source>
</evidence>
<evidence type="ECO:0000256" key="2">
    <source>
        <dbReference type="ARBA" id="ARBA00022679"/>
    </source>
</evidence>
<feature type="domain" description="Protein kinase" evidence="9">
    <location>
        <begin position="38"/>
        <end position="311"/>
    </location>
</feature>
<dbReference type="AlphaFoldDB" id="A0A061R4P2"/>
<evidence type="ECO:0000313" key="10">
    <source>
        <dbReference type="EMBL" id="JAC65615.1"/>
    </source>
</evidence>
<dbReference type="Pfam" id="PF00069">
    <property type="entry name" value="Pkinase"/>
    <property type="match status" value="1"/>
</dbReference>
<dbReference type="SMART" id="SM00220">
    <property type="entry name" value="S_TKc"/>
    <property type="match status" value="1"/>
</dbReference>
<evidence type="ECO:0000256" key="1">
    <source>
        <dbReference type="ARBA" id="ARBA00022527"/>
    </source>
</evidence>
<dbReference type="SUPFAM" id="SSF56112">
    <property type="entry name" value="Protein kinase-like (PK-like)"/>
    <property type="match status" value="1"/>
</dbReference>
<dbReference type="PANTHER" id="PTHR24350">
    <property type="entry name" value="SERINE/THREONINE-PROTEIN KINASE IAL-RELATED"/>
    <property type="match status" value="1"/>
</dbReference>
<dbReference type="Gene3D" id="1.10.510.10">
    <property type="entry name" value="Transferase(Phosphotransferase) domain 1"/>
    <property type="match status" value="1"/>
</dbReference>
<keyword evidence="2" id="KW-0808">Transferase</keyword>
<evidence type="ECO:0000256" key="8">
    <source>
        <dbReference type="PIRSR" id="PIRSR630616-3"/>
    </source>
</evidence>
<name>A0A061R4P2_9CHLO</name>
<dbReference type="PROSITE" id="PS50011">
    <property type="entry name" value="PROTEIN_KINASE_DOM"/>
    <property type="match status" value="1"/>
</dbReference>
<feature type="active site" description="Proton acceptor" evidence="6">
    <location>
        <position position="167"/>
    </location>
</feature>
<feature type="binding site" evidence="7">
    <location>
        <position position="67"/>
    </location>
    <ligand>
        <name>ATP</name>
        <dbReference type="ChEBI" id="CHEBI:30616"/>
    </ligand>
</feature>
<gene>
    <name evidence="10" type="ORF">TSPGSL018_15648</name>
</gene>
<evidence type="ECO:0000259" key="9">
    <source>
        <dbReference type="PROSITE" id="PS50011"/>
    </source>
</evidence>
<feature type="binding site" evidence="7">
    <location>
        <position position="186"/>
    </location>
    <ligand>
        <name>ATP</name>
        <dbReference type="ChEBI" id="CHEBI:30616"/>
    </ligand>
</feature>
<feature type="binding site" evidence="7">
    <location>
        <begin position="171"/>
        <end position="172"/>
    </location>
    <ligand>
        <name>ATP</name>
        <dbReference type="ChEBI" id="CHEBI:30616"/>
    </ligand>
</feature>